<protein>
    <submittedName>
        <fullName evidence="4">Ribonuclease H-like domain-containing protein</fullName>
    </submittedName>
</protein>
<feature type="compositionally biased region" description="Basic and acidic residues" evidence="1">
    <location>
        <begin position="225"/>
        <end position="234"/>
    </location>
</feature>
<evidence type="ECO:0000256" key="1">
    <source>
        <dbReference type="SAM" id="MobiDB-lite"/>
    </source>
</evidence>
<dbReference type="AlphaFoldDB" id="A0A6L2MTW5"/>
<feature type="domain" description="Integrase catalytic" evidence="3">
    <location>
        <begin position="42"/>
        <end position="150"/>
    </location>
</feature>
<evidence type="ECO:0000259" key="3">
    <source>
        <dbReference type="PROSITE" id="PS50994"/>
    </source>
</evidence>
<dbReference type="InterPro" id="IPR039537">
    <property type="entry name" value="Retrotran_Ty1/copia-like"/>
</dbReference>
<dbReference type="InterPro" id="IPR036397">
    <property type="entry name" value="RNaseH_sf"/>
</dbReference>
<proteinExistence type="predicted"/>
<feature type="compositionally biased region" description="Polar residues" evidence="1">
    <location>
        <begin position="209"/>
        <end position="224"/>
    </location>
</feature>
<feature type="compositionally biased region" description="Polar residues" evidence="1">
    <location>
        <begin position="181"/>
        <end position="201"/>
    </location>
</feature>
<comment type="caution">
    <text evidence="4">The sequence shown here is derived from an EMBL/GenBank/DDBJ whole genome shotgun (WGS) entry which is preliminary data.</text>
</comment>
<dbReference type="PANTHER" id="PTHR42648:SF31">
    <property type="entry name" value="RNA-DIRECTED DNA POLYMERASE"/>
    <property type="match status" value="1"/>
</dbReference>
<name>A0A6L2MTW5_TANCI</name>
<dbReference type="InterPro" id="IPR012337">
    <property type="entry name" value="RNaseH-like_sf"/>
</dbReference>
<feature type="region of interest" description="Disordered" evidence="1">
    <location>
        <begin position="172"/>
        <end position="239"/>
    </location>
</feature>
<feature type="chain" id="PRO_5026696086" evidence="2">
    <location>
        <begin position="24"/>
        <end position="384"/>
    </location>
</feature>
<dbReference type="GO" id="GO:0015074">
    <property type="term" value="P:DNA integration"/>
    <property type="evidence" value="ECO:0007669"/>
    <property type="project" value="InterPro"/>
</dbReference>
<evidence type="ECO:0000313" key="4">
    <source>
        <dbReference type="EMBL" id="GEU77426.1"/>
    </source>
</evidence>
<dbReference type="PROSITE" id="PS50994">
    <property type="entry name" value="INTEGRASE"/>
    <property type="match status" value="1"/>
</dbReference>
<keyword evidence="2" id="KW-0732">Signal</keyword>
<dbReference type="CDD" id="cd09272">
    <property type="entry name" value="RNase_HI_RT_Ty1"/>
    <property type="match status" value="1"/>
</dbReference>
<evidence type="ECO:0000256" key="2">
    <source>
        <dbReference type="SAM" id="SignalP"/>
    </source>
</evidence>
<organism evidence="4">
    <name type="scientific">Tanacetum cinerariifolium</name>
    <name type="common">Dalmatian daisy</name>
    <name type="synonym">Chrysanthemum cinerariifolium</name>
    <dbReference type="NCBI Taxonomy" id="118510"/>
    <lineage>
        <taxon>Eukaryota</taxon>
        <taxon>Viridiplantae</taxon>
        <taxon>Streptophyta</taxon>
        <taxon>Embryophyta</taxon>
        <taxon>Tracheophyta</taxon>
        <taxon>Spermatophyta</taxon>
        <taxon>Magnoliopsida</taxon>
        <taxon>eudicotyledons</taxon>
        <taxon>Gunneridae</taxon>
        <taxon>Pentapetalae</taxon>
        <taxon>asterids</taxon>
        <taxon>campanulids</taxon>
        <taxon>Asterales</taxon>
        <taxon>Asteraceae</taxon>
        <taxon>Asteroideae</taxon>
        <taxon>Anthemideae</taxon>
        <taxon>Anthemidinae</taxon>
        <taxon>Tanacetum</taxon>
    </lineage>
</organism>
<dbReference type="SUPFAM" id="SSF53098">
    <property type="entry name" value="Ribonuclease H-like"/>
    <property type="match status" value="1"/>
</dbReference>
<accession>A0A6L2MTW5</accession>
<dbReference type="GO" id="GO:0003676">
    <property type="term" value="F:nucleic acid binding"/>
    <property type="evidence" value="ECO:0007669"/>
    <property type="project" value="InterPro"/>
</dbReference>
<dbReference type="PANTHER" id="PTHR42648">
    <property type="entry name" value="TRANSPOSASE, PUTATIVE-RELATED"/>
    <property type="match status" value="1"/>
</dbReference>
<sequence length="384" mass="43022">MMEYNMIMCLMLILEMVNLFKKCLIIDKSQLAFRIGLGVSYRSKQPNTQLHLAYCGCLLDFLDFQREYLHITLTRVTGNGLEESTRGLCMINFMNLILNQFKFSIKIVKSDNGTEFVNNKMHNLLNSLGIVHQTSCAYTLQQNGVVERKHIHLLNVARSLLFQSVEYQTSLSPNDVGGGNLTPNDDGNTHPCTKSPHTSNGSEDDDNTSSKGNVPSSSSLNTQRSLRENPDVRKSSRSVKMSTKFKDYVVGGSTKYGIGKSSAEAEYTSMTSATCEVIWLSDLLGDMGVKGLLPIILYCDNNSALRIATYLLFHEKSKHFEIDVHLVKEKVANGTIVVKCRLPMWLHKEKADLGFELHTSNIVFISQALIALDSLLFIVIDQLY</sequence>
<dbReference type="InterPro" id="IPR001584">
    <property type="entry name" value="Integrase_cat-core"/>
</dbReference>
<dbReference type="Gene3D" id="3.30.420.10">
    <property type="entry name" value="Ribonuclease H-like superfamily/Ribonuclease H"/>
    <property type="match status" value="1"/>
</dbReference>
<dbReference type="EMBL" id="BKCJ010007471">
    <property type="protein sequence ID" value="GEU77426.1"/>
    <property type="molecule type" value="Genomic_DNA"/>
</dbReference>
<feature type="signal peptide" evidence="2">
    <location>
        <begin position="1"/>
        <end position="23"/>
    </location>
</feature>
<reference evidence="4" key="1">
    <citation type="journal article" date="2019" name="Sci. Rep.">
        <title>Draft genome of Tanacetum cinerariifolium, the natural source of mosquito coil.</title>
        <authorList>
            <person name="Yamashiro T."/>
            <person name="Shiraishi A."/>
            <person name="Satake H."/>
            <person name="Nakayama K."/>
        </authorList>
    </citation>
    <scope>NUCLEOTIDE SEQUENCE</scope>
</reference>
<gene>
    <name evidence="4" type="ORF">Tci_049404</name>
</gene>